<name>A0A452XFA0_AEGTS</name>
<evidence type="ECO:0000313" key="5">
    <source>
        <dbReference type="Proteomes" id="UP000015105"/>
    </source>
</evidence>
<evidence type="ECO:0000256" key="2">
    <source>
        <dbReference type="ARBA" id="ARBA00023295"/>
    </source>
</evidence>
<dbReference type="Gene3D" id="3.20.110.10">
    <property type="entry name" value="Glycoside hydrolase 38, N terminal domain"/>
    <property type="match status" value="1"/>
</dbReference>
<dbReference type="Gene3D" id="1.20.1270.50">
    <property type="entry name" value="Glycoside hydrolase family 38, central domain"/>
    <property type="match status" value="1"/>
</dbReference>
<dbReference type="Gramene" id="AET0Gv20120700.18">
    <property type="protein sequence ID" value="AET0Gv20120700.18"/>
    <property type="gene ID" value="AET0Gv20120700"/>
</dbReference>
<dbReference type="AlphaFoldDB" id="A0A452XFA0"/>
<accession>A0A452XFA0</accession>
<dbReference type="InterPro" id="IPR050843">
    <property type="entry name" value="Glycosyl_Hydrlase_38"/>
</dbReference>
<dbReference type="PANTHER" id="PTHR11607:SF61">
    <property type="entry name" value="ALPHA-MANNOSIDASE"/>
    <property type="match status" value="1"/>
</dbReference>
<reference evidence="5" key="2">
    <citation type="journal article" date="2017" name="Nat. Plants">
        <title>The Aegilops tauschii genome reveals multiple impacts of transposons.</title>
        <authorList>
            <person name="Zhao G."/>
            <person name="Zou C."/>
            <person name="Li K."/>
            <person name="Wang K."/>
            <person name="Li T."/>
            <person name="Gao L."/>
            <person name="Zhang X."/>
            <person name="Wang H."/>
            <person name="Yang Z."/>
            <person name="Liu X."/>
            <person name="Jiang W."/>
            <person name="Mao L."/>
            <person name="Kong X."/>
            <person name="Jiao Y."/>
            <person name="Jia J."/>
        </authorList>
    </citation>
    <scope>NUCLEOTIDE SEQUENCE [LARGE SCALE GENOMIC DNA]</scope>
    <source>
        <strain evidence="5">cv. AL8/78</strain>
    </source>
</reference>
<keyword evidence="2" id="KW-0326">Glycosidase</keyword>
<dbReference type="InterPro" id="IPR037094">
    <property type="entry name" value="Glyco_hydro_38_cen_sf"/>
</dbReference>
<dbReference type="SUPFAM" id="SSF88688">
    <property type="entry name" value="Families 57/38 glycoside transferase middle domain"/>
    <property type="match status" value="1"/>
</dbReference>
<dbReference type="Pfam" id="PF01074">
    <property type="entry name" value="Glyco_hydro_38N"/>
    <property type="match status" value="1"/>
</dbReference>
<evidence type="ECO:0000313" key="4">
    <source>
        <dbReference type="EnsemblPlants" id="AET0Gv20120700.18"/>
    </source>
</evidence>
<feature type="domain" description="Glycoside hydrolase family 38 N-terminal" evidence="3">
    <location>
        <begin position="6"/>
        <end position="95"/>
    </location>
</feature>
<dbReference type="InterPro" id="IPR000602">
    <property type="entry name" value="Glyco_hydro_38_N"/>
</dbReference>
<dbReference type="Proteomes" id="UP000015105">
    <property type="component" value="Unassembled WGS sequence"/>
</dbReference>
<evidence type="ECO:0000256" key="1">
    <source>
        <dbReference type="ARBA" id="ARBA00022801"/>
    </source>
</evidence>
<dbReference type="SUPFAM" id="SSF88713">
    <property type="entry name" value="Glycoside hydrolase/deacetylase"/>
    <property type="match status" value="1"/>
</dbReference>
<dbReference type="GO" id="GO:0004559">
    <property type="term" value="F:alpha-mannosidase activity"/>
    <property type="evidence" value="ECO:0007669"/>
    <property type="project" value="InterPro"/>
</dbReference>
<organism evidence="4 5">
    <name type="scientific">Aegilops tauschii subsp. strangulata</name>
    <name type="common">Goatgrass</name>
    <dbReference type="NCBI Taxonomy" id="200361"/>
    <lineage>
        <taxon>Eukaryota</taxon>
        <taxon>Viridiplantae</taxon>
        <taxon>Streptophyta</taxon>
        <taxon>Embryophyta</taxon>
        <taxon>Tracheophyta</taxon>
        <taxon>Spermatophyta</taxon>
        <taxon>Magnoliopsida</taxon>
        <taxon>Liliopsida</taxon>
        <taxon>Poales</taxon>
        <taxon>Poaceae</taxon>
        <taxon>BOP clade</taxon>
        <taxon>Pooideae</taxon>
        <taxon>Triticodae</taxon>
        <taxon>Triticeae</taxon>
        <taxon>Triticinae</taxon>
        <taxon>Aegilops</taxon>
    </lineage>
</organism>
<dbReference type="GO" id="GO:0006013">
    <property type="term" value="P:mannose metabolic process"/>
    <property type="evidence" value="ECO:0007669"/>
    <property type="project" value="InterPro"/>
</dbReference>
<dbReference type="EnsemblPlants" id="AET0Gv20120700.18">
    <property type="protein sequence ID" value="AET0Gv20120700.18"/>
    <property type="gene ID" value="AET0Gv20120700"/>
</dbReference>
<keyword evidence="5" id="KW-1185">Reference proteome</keyword>
<sequence length="124" mass="14644">MLFDTNVEQRVNDFVSAAIAQANVTRTNHIMWTMGDDFNYQYAESWFRNMDRLIHYVNKDGRVHALYSTPSIYTDAKHASNESWPLKQDDYFPYADSTNAYWTGYFTSRPTFKGYVRMLSGYYL</sequence>
<evidence type="ECO:0000259" key="3">
    <source>
        <dbReference type="Pfam" id="PF01074"/>
    </source>
</evidence>
<reference evidence="5" key="1">
    <citation type="journal article" date="2014" name="Science">
        <title>Ancient hybridizations among the ancestral genomes of bread wheat.</title>
        <authorList>
            <consortium name="International Wheat Genome Sequencing Consortium,"/>
            <person name="Marcussen T."/>
            <person name="Sandve S.R."/>
            <person name="Heier L."/>
            <person name="Spannagl M."/>
            <person name="Pfeifer M."/>
            <person name="Jakobsen K.S."/>
            <person name="Wulff B.B."/>
            <person name="Steuernagel B."/>
            <person name="Mayer K.F."/>
            <person name="Olsen O.A."/>
        </authorList>
    </citation>
    <scope>NUCLEOTIDE SEQUENCE [LARGE SCALE GENOMIC DNA]</scope>
    <source>
        <strain evidence="5">cv. AL8/78</strain>
    </source>
</reference>
<protein>
    <recommendedName>
        <fullName evidence="3">Glycoside hydrolase family 38 N-terminal domain-containing protein</fullName>
    </recommendedName>
</protein>
<proteinExistence type="predicted"/>
<dbReference type="InterPro" id="IPR028995">
    <property type="entry name" value="Glyco_hydro_57/38_cen_sf"/>
</dbReference>
<dbReference type="InterPro" id="IPR027291">
    <property type="entry name" value="Glyco_hydro_38_N_sf"/>
</dbReference>
<keyword evidence="1" id="KW-0378">Hydrolase</keyword>
<dbReference type="InterPro" id="IPR011330">
    <property type="entry name" value="Glyco_hydro/deAcase_b/a-brl"/>
</dbReference>
<reference evidence="4" key="3">
    <citation type="submission" date="2019-03" db="UniProtKB">
        <authorList>
            <consortium name="EnsemblPlants"/>
        </authorList>
    </citation>
    <scope>IDENTIFICATION</scope>
</reference>
<dbReference type="PANTHER" id="PTHR11607">
    <property type="entry name" value="ALPHA-MANNOSIDASE"/>
    <property type="match status" value="1"/>
</dbReference>